<dbReference type="PANTHER" id="PTHR46238:SF8">
    <property type="entry name" value="ENDONUCLEASE_EXONUCLEASE_PHOSPHATASE DOMAIN-CONTAINING PROTEIN"/>
    <property type="match status" value="1"/>
</dbReference>
<evidence type="ECO:0000259" key="1">
    <source>
        <dbReference type="PROSITE" id="PS50878"/>
    </source>
</evidence>
<protein>
    <recommendedName>
        <fullName evidence="1">Reverse transcriptase domain-containing protein</fullName>
    </recommendedName>
</protein>
<gene>
    <name evidence="2" type="ORF">PYW07_005705</name>
</gene>
<feature type="domain" description="Reverse transcriptase" evidence="1">
    <location>
        <begin position="1"/>
        <end position="91"/>
    </location>
</feature>
<evidence type="ECO:0000313" key="2">
    <source>
        <dbReference type="EMBL" id="KAJ8717775.1"/>
    </source>
</evidence>
<dbReference type="EMBL" id="JARGEI010000016">
    <property type="protein sequence ID" value="KAJ8717775.1"/>
    <property type="molecule type" value="Genomic_DNA"/>
</dbReference>
<dbReference type="Proteomes" id="UP001231518">
    <property type="component" value="Chromosome 18"/>
</dbReference>
<reference evidence="2" key="1">
    <citation type="submission" date="2023-03" db="EMBL/GenBank/DDBJ databases">
        <title>Chromosome-level genomes of two armyworms, Mythimna separata and Mythimna loreyi, provide insights into the biosynthesis and reception of sex pheromones.</title>
        <authorList>
            <person name="Zhao H."/>
        </authorList>
    </citation>
    <scope>NUCLEOTIDE SEQUENCE</scope>
    <source>
        <strain evidence="2">BeijingLab</strain>
        <tissue evidence="2">Pupa</tissue>
    </source>
</reference>
<dbReference type="AlphaFoldDB" id="A0AAD7YJV4"/>
<dbReference type="InterPro" id="IPR043502">
    <property type="entry name" value="DNA/RNA_pol_sf"/>
</dbReference>
<dbReference type="PANTHER" id="PTHR46238">
    <property type="entry name" value="REVERSE TRANSCRIPTASE DOMAIN-CONTAINING PROTEIN"/>
    <property type="match status" value="1"/>
</dbReference>
<evidence type="ECO:0000313" key="3">
    <source>
        <dbReference type="Proteomes" id="UP001231518"/>
    </source>
</evidence>
<proteinExistence type="predicted"/>
<sequence>MDYLTASIQKEPPWDLLYADDIVLIRDTPVELEGALESWRYALETAGLRISRDKTEYLPCCYPTTNQQTSVKIQNHRLKEVDHFKYLGSVISNNGTIDADVTHRINTGWMKWRQLSGVLCDSRMPVRVKGKVYKTAVRPALTYGAECWPLKKTHATKMHTTEMKMLRWAGGVTLNDRVRNEHIRGSFKIRPIEEKLSETRLRWYGHVMRRSEDHMTRQVLHISTGPKKRGRPLLTWMSVISNDLKKAQIDDSTTQNRNVWRRMTRRADPK</sequence>
<organism evidence="2 3">
    <name type="scientific">Mythimna separata</name>
    <name type="common">Oriental armyworm</name>
    <name type="synonym">Pseudaletia separata</name>
    <dbReference type="NCBI Taxonomy" id="271217"/>
    <lineage>
        <taxon>Eukaryota</taxon>
        <taxon>Metazoa</taxon>
        <taxon>Ecdysozoa</taxon>
        <taxon>Arthropoda</taxon>
        <taxon>Hexapoda</taxon>
        <taxon>Insecta</taxon>
        <taxon>Pterygota</taxon>
        <taxon>Neoptera</taxon>
        <taxon>Endopterygota</taxon>
        <taxon>Lepidoptera</taxon>
        <taxon>Glossata</taxon>
        <taxon>Ditrysia</taxon>
        <taxon>Noctuoidea</taxon>
        <taxon>Noctuidae</taxon>
        <taxon>Noctuinae</taxon>
        <taxon>Hadenini</taxon>
        <taxon>Mythimna</taxon>
    </lineage>
</organism>
<dbReference type="SUPFAM" id="SSF56672">
    <property type="entry name" value="DNA/RNA polymerases"/>
    <property type="match status" value="1"/>
</dbReference>
<dbReference type="InterPro" id="IPR000477">
    <property type="entry name" value="RT_dom"/>
</dbReference>
<comment type="caution">
    <text evidence="2">The sequence shown here is derived from an EMBL/GenBank/DDBJ whole genome shotgun (WGS) entry which is preliminary data.</text>
</comment>
<name>A0AAD7YJV4_MYTSE</name>
<dbReference type="PROSITE" id="PS50878">
    <property type="entry name" value="RT_POL"/>
    <property type="match status" value="1"/>
</dbReference>
<accession>A0AAD7YJV4</accession>
<keyword evidence="3" id="KW-1185">Reference proteome</keyword>
<dbReference type="GO" id="GO:0071897">
    <property type="term" value="P:DNA biosynthetic process"/>
    <property type="evidence" value="ECO:0007669"/>
    <property type="project" value="UniProtKB-ARBA"/>
</dbReference>